<dbReference type="Proteomes" id="UP000509704">
    <property type="component" value="Chromosome 2"/>
</dbReference>
<feature type="compositionally biased region" description="Polar residues" evidence="6">
    <location>
        <begin position="533"/>
        <end position="549"/>
    </location>
</feature>
<dbReference type="PANTHER" id="PTHR23057:SF0">
    <property type="entry name" value="JUXTAPOSED WITH ANOTHER ZINC FINGER PROTEIN 1"/>
    <property type="match status" value="1"/>
</dbReference>
<dbReference type="PROSITE" id="PS00028">
    <property type="entry name" value="ZINC_FINGER_C2H2_1"/>
    <property type="match status" value="2"/>
</dbReference>
<evidence type="ECO:0000256" key="1">
    <source>
        <dbReference type="ARBA" id="ARBA00022723"/>
    </source>
</evidence>
<dbReference type="OrthoDB" id="3269380at2759"/>
<feature type="compositionally biased region" description="Low complexity" evidence="6">
    <location>
        <begin position="159"/>
        <end position="168"/>
    </location>
</feature>
<evidence type="ECO:0000256" key="4">
    <source>
        <dbReference type="ARBA" id="ARBA00022833"/>
    </source>
</evidence>
<dbReference type="EMBL" id="CP058605">
    <property type="protein sequence ID" value="QLG71614.1"/>
    <property type="molecule type" value="Genomic_DNA"/>
</dbReference>
<feature type="domain" description="C2H2-type" evidence="7">
    <location>
        <begin position="633"/>
        <end position="657"/>
    </location>
</feature>
<feature type="compositionally biased region" description="Polar residues" evidence="6">
    <location>
        <begin position="479"/>
        <end position="488"/>
    </location>
</feature>
<dbReference type="InterPro" id="IPR051580">
    <property type="entry name" value="ZnF-Chromatin_assoc"/>
</dbReference>
<feature type="compositionally biased region" description="Polar residues" evidence="6">
    <location>
        <begin position="138"/>
        <end position="152"/>
    </location>
</feature>
<dbReference type="InterPro" id="IPR013087">
    <property type="entry name" value="Znf_C2H2_type"/>
</dbReference>
<feature type="compositionally biased region" description="Acidic residues" evidence="6">
    <location>
        <begin position="512"/>
        <end position="530"/>
    </location>
</feature>
<feature type="compositionally biased region" description="Low complexity" evidence="6">
    <location>
        <begin position="1"/>
        <end position="14"/>
    </location>
</feature>
<dbReference type="AlphaFoldDB" id="A0A7H9AZU4"/>
<evidence type="ECO:0000256" key="5">
    <source>
        <dbReference type="PROSITE-ProRule" id="PRU00042"/>
    </source>
</evidence>
<organism evidence="8 9">
    <name type="scientific">Zygotorulaspora mrakii</name>
    <name type="common">Zygosaccharomyces mrakii</name>
    <dbReference type="NCBI Taxonomy" id="42260"/>
    <lineage>
        <taxon>Eukaryota</taxon>
        <taxon>Fungi</taxon>
        <taxon>Dikarya</taxon>
        <taxon>Ascomycota</taxon>
        <taxon>Saccharomycotina</taxon>
        <taxon>Saccharomycetes</taxon>
        <taxon>Saccharomycetales</taxon>
        <taxon>Saccharomycetaceae</taxon>
        <taxon>Zygotorulaspora</taxon>
    </lineage>
</organism>
<proteinExistence type="predicted"/>
<reference evidence="8 9" key="1">
    <citation type="submission" date="2020-07" db="EMBL/GenBank/DDBJ databases">
        <title>The yeast mating-type switching endonuclease HO is a domesticated member of an unorthodox homing genetic element family.</title>
        <authorList>
            <person name="Coughlan A.Y."/>
            <person name="Lombardi L."/>
            <person name="Braun-Galleani S."/>
            <person name="Martos A.R."/>
            <person name="Galeote V."/>
            <person name="Bigey F."/>
            <person name="Dequin S."/>
            <person name="Byrne K.P."/>
            <person name="Wolfe K.H."/>
        </authorList>
    </citation>
    <scope>NUCLEOTIDE SEQUENCE [LARGE SCALE GENOMIC DNA]</scope>
    <source>
        <strain evidence="8 9">NRRL Y-6702</strain>
    </source>
</reference>
<dbReference type="PROSITE" id="PS50157">
    <property type="entry name" value="ZINC_FINGER_C2H2_2"/>
    <property type="match status" value="2"/>
</dbReference>
<keyword evidence="9" id="KW-1185">Reference proteome</keyword>
<accession>A0A7H9AZU4</accession>
<evidence type="ECO:0000313" key="8">
    <source>
        <dbReference type="EMBL" id="QLG71614.1"/>
    </source>
</evidence>
<dbReference type="SMART" id="SM00355">
    <property type="entry name" value="ZnF_C2H2"/>
    <property type="match status" value="3"/>
</dbReference>
<feature type="region of interest" description="Disordered" evidence="6">
    <location>
        <begin position="55"/>
        <end position="79"/>
    </location>
</feature>
<feature type="region of interest" description="Disordered" evidence="6">
    <location>
        <begin position="226"/>
        <end position="330"/>
    </location>
</feature>
<evidence type="ECO:0000313" key="9">
    <source>
        <dbReference type="Proteomes" id="UP000509704"/>
    </source>
</evidence>
<dbReference type="SUPFAM" id="SSF57667">
    <property type="entry name" value="beta-beta-alpha zinc fingers"/>
    <property type="match status" value="1"/>
</dbReference>
<feature type="compositionally biased region" description="Low complexity" evidence="6">
    <location>
        <begin position="55"/>
        <end position="64"/>
    </location>
</feature>
<dbReference type="GO" id="GO:0005634">
    <property type="term" value="C:nucleus"/>
    <property type="evidence" value="ECO:0007669"/>
    <property type="project" value="TreeGrafter"/>
</dbReference>
<protein>
    <recommendedName>
        <fullName evidence="7">C2H2-type domain-containing protein</fullName>
    </recommendedName>
</protein>
<keyword evidence="2" id="KW-0677">Repeat</keyword>
<gene>
    <name evidence="8" type="ORF">HG535_0B06590</name>
</gene>
<dbReference type="KEGG" id="zmk:HG535_0B06590"/>
<dbReference type="RefSeq" id="XP_037143342.1">
    <property type="nucleotide sequence ID" value="XM_037287447.1"/>
</dbReference>
<evidence type="ECO:0000256" key="3">
    <source>
        <dbReference type="ARBA" id="ARBA00022771"/>
    </source>
</evidence>
<feature type="compositionally biased region" description="Low complexity" evidence="6">
    <location>
        <begin position="244"/>
        <end position="286"/>
    </location>
</feature>
<dbReference type="InterPro" id="IPR036236">
    <property type="entry name" value="Znf_C2H2_sf"/>
</dbReference>
<dbReference type="Gene3D" id="3.30.160.60">
    <property type="entry name" value="Classic Zinc Finger"/>
    <property type="match status" value="1"/>
</dbReference>
<keyword evidence="1" id="KW-0479">Metal-binding</keyword>
<feature type="compositionally biased region" description="Low complexity" evidence="6">
    <location>
        <begin position="293"/>
        <end position="327"/>
    </location>
</feature>
<keyword evidence="3 5" id="KW-0863">Zinc-finger</keyword>
<keyword evidence="4" id="KW-0862">Zinc</keyword>
<feature type="region of interest" description="Disordered" evidence="6">
    <location>
        <begin position="1"/>
        <end position="38"/>
    </location>
</feature>
<feature type="compositionally biased region" description="Low complexity" evidence="6">
    <location>
        <begin position="126"/>
        <end position="136"/>
    </location>
</feature>
<name>A0A7H9AZU4_ZYGMR</name>
<evidence type="ECO:0000256" key="2">
    <source>
        <dbReference type="ARBA" id="ARBA00022737"/>
    </source>
</evidence>
<feature type="compositionally biased region" description="Polar residues" evidence="6">
    <location>
        <begin position="226"/>
        <end position="240"/>
    </location>
</feature>
<sequence length="657" mass="72829">MDFTSMTLTDTTATSPVPSGTASSSVNPVKTSSTDFYLPDDNVSSLTEQLYGHHLQPCSQQHQQQQHHPRRGSSSHSNLNAVVAPQNMAKLRRDSIAHSQGMGGVSWGSLSIGSWLRDEVMFHTNSKNSRSNSISRHGSINLQSTNAIPTGTSRRPSHYRASASPPSAYNSYLPNLEKQYCKDYSCCGLSLPGLHDLLRHYEEAHIATSPGSSTANILQNNSNANLSTQRRKAYQNSSQLGIPKQNQQHQQQQKSSHQNIIQQQLHQRGPQQHTPPSSQQPQQHSSRIATSPSTIGTTHTNINITSTGHNSTNATTTTSTNPNSSLSQAPQLHLNGNLVDAVSTNDVFLQATNTAQLSSISRRHDESQNSMPQHSYQNNGKIPITPQHSFNTYSLNMPSTKSSQNHHSKMNNVTAHNQMSGSNGNQSKTLKFPTNVTNNGMEFDFMHEDFAGSDFDDNTPAFMRMGSTTISHPHHNPLIGSNSKNSMMSRVHQPTPPPSSTIGVVAPHIMHDEDEDEDDEEDEEDEDDDLSAGASNLSQAKNSDNNINRQEGYIHDPARRLYVMDHEEHKPFKCPVIGCDKTYKNQNGLKYHKLHGHQNQKLHENSDGTFSIIDPESNEPYPDGMGYEKDKPYRCEVCGKRYKNLNGLKYHRGHSTH</sequence>
<dbReference type="GeneID" id="59235276"/>
<dbReference type="GO" id="GO:0008270">
    <property type="term" value="F:zinc ion binding"/>
    <property type="evidence" value="ECO:0007669"/>
    <property type="project" value="UniProtKB-KW"/>
</dbReference>
<dbReference type="FunFam" id="3.30.160.60:FF:001987">
    <property type="entry name" value="Transcription factor SFP1"/>
    <property type="match status" value="1"/>
</dbReference>
<feature type="region of interest" description="Disordered" evidence="6">
    <location>
        <begin position="126"/>
        <end position="168"/>
    </location>
</feature>
<feature type="domain" description="C2H2-type" evidence="7">
    <location>
        <begin position="572"/>
        <end position="602"/>
    </location>
</feature>
<dbReference type="PANTHER" id="PTHR23057">
    <property type="entry name" value="JUXTAPOSED WITH ANOTHER ZINC FINGER PROTEIN 1"/>
    <property type="match status" value="1"/>
</dbReference>
<evidence type="ECO:0000259" key="7">
    <source>
        <dbReference type="PROSITE" id="PS50157"/>
    </source>
</evidence>
<evidence type="ECO:0000256" key="6">
    <source>
        <dbReference type="SAM" id="MobiDB-lite"/>
    </source>
</evidence>
<feature type="compositionally biased region" description="Polar residues" evidence="6">
    <location>
        <begin position="15"/>
        <end position="35"/>
    </location>
</feature>
<feature type="region of interest" description="Disordered" evidence="6">
    <location>
        <begin position="469"/>
        <end position="552"/>
    </location>
</feature>